<evidence type="ECO:0000313" key="5">
    <source>
        <dbReference type="Proteomes" id="UP000536604"/>
    </source>
</evidence>
<dbReference type="Proteomes" id="UP000536604">
    <property type="component" value="Unassembled WGS sequence"/>
</dbReference>
<keyword evidence="1" id="KW-1133">Transmembrane helix</keyword>
<sequence length="645" mass="71610">MAVYHIWFGTVSGGVDVFLVLTGFFITGSLVRTVERQGKINPLSFLTRLAKRLFPSAAVVMAGILVAALLFFPRSRWPDIIADTFASALYVQNWNLALNSVDYLAQNNAASPLQHFWSLAIQGQFYLLWLVLAMAAAALARRFGLRLHSAVLGYCTTVLVLSFSYSLYMTHHNPEWAYFDTWTRLWELALGGLLAILLPRMRDLPRRLRILMGWLGLAALSLCGLLVPVDIHFPGFIALWPVLAALMVILAGNTGSRVGADRLLTWAPLTRLGGMGYSLYLWHWPILVTYLEMTDRVRPSLTGGAYILALSLLLSWLTTRFVEGGVTRVTQRFPKRRVSLSLAAAFLVPVLAASLGWQQHMERQTELISVHSQDTTLYPGAEIIANPALAEDLPQLPLFPQPEDARESTVVETDDCNVGIQGSEPIVCEFGPDDADHTIALVGSSHARHWFQALEQISEKHGWRLVTILKSGCQFSTDEQVHRGEPFTDCTEWNNATYERIAAEQPDTVFTLASLSDAGGDGAEELPEGYRERWRQMEELGIRVVALRDTPRLAFDAIECVDRNQRNECATEVSHSLADVPPYEGLEAEHPNVRFLDMTEALCPSGSCPAVFGNVLAYHDDNHLTAAFSRSLAPVLEPLLLEAVE</sequence>
<dbReference type="SUPFAM" id="SSF52266">
    <property type="entry name" value="SGNH hydrolase"/>
    <property type="match status" value="1"/>
</dbReference>
<dbReference type="Pfam" id="PF19040">
    <property type="entry name" value="SGNH"/>
    <property type="match status" value="1"/>
</dbReference>
<evidence type="ECO:0000259" key="3">
    <source>
        <dbReference type="Pfam" id="PF19040"/>
    </source>
</evidence>
<evidence type="ECO:0000259" key="2">
    <source>
        <dbReference type="Pfam" id="PF01757"/>
    </source>
</evidence>
<feature type="transmembrane region" description="Helical" evidence="1">
    <location>
        <begin position="151"/>
        <end position="169"/>
    </location>
</feature>
<feature type="transmembrane region" description="Helical" evidence="1">
    <location>
        <begin position="263"/>
        <end position="280"/>
    </location>
</feature>
<dbReference type="PANTHER" id="PTHR23028">
    <property type="entry name" value="ACETYLTRANSFERASE"/>
    <property type="match status" value="1"/>
</dbReference>
<feature type="transmembrane region" description="Helical" evidence="1">
    <location>
        <begin position="233"/>
        <end position="251"/>
    </location>
</feature>
<keyword evidence="5" id="KW-1185">Reference proteome</keyword>
<evidence type="ECO:0000313" key="4">
    <source>
        <dbReference type="EMBL" id="MBB6121045.1"/>
    </source>
</evidence>
<feature type="domain" description="Acyltransferase 3" evidence="2">
    <location>
        <begin position="9"/>
        <end position="319"/>
    </location>
</feature>
<evidence type="ECO:0000256" key="1">
    <source>
        <dbReference type="SAM" id="Phobius"/>
    </source>
</evidence>
<dbReference type="GO" id="GO:0016020">
    <property type="term" value="C:membrane"/>
    <property type="evidence" value="ECO:0007669"/>
    <property type="project" value="TreeGrafter"/>
</dbReference>
<feature type="transmembrane region" description="Helical" evidence="1">
    <location>
        <begin position="338"/>
        <end position="357"/>
    </location>
</feature>
<dbReference type="Pfam" id="PF01757">
    <property type="entry name" value="Acyl_transf_3"/>
    <property type="match status" value="1"/>
</dbReference>
<feature type="transmembrane region" description="Helical" evidence="1">
    <location>
        <begin position="116"/>
        <end position="139"/>
    </location>
</feature>
<dbReference type="GO" id="GO:0009103">
    <property type="term" value="P:lipopolysaccharide biosynthetic process"/>
    <property type="evidence" value="ECO:0007669"/>
    <property type="project" value="TreeGrafter"/>
</dbReference>
<comment type="caution">
    <text evidence="4">The sequence shown here is derived from an EMBL/GenBank/DDBJ whole genome shotgun (WGS) entry which is preliminary data.</text>
</comment>
<dbReference type="InterPro" id="IPR043968">
    <property type="entry name" value="SGNH"/>
</dbReference>
<accession>A0A841IX29</accession>
<keyword evidence="1" id="KW-0812">Transmembrane</keyword>
<dbReference type="InterPro" id="IPR002656">
    <property type="entry name" value="Acyl_transf_3_dom"/>
</dbReference>
<protein>
    <submittedName>
        <fullName evidence="4">Peptidoglycan/LPS O-acetylase OafA/YrhL</fullName>
    </submittedName>
</protein>
<keyword evidence="1" id="KW-0472">Membrane</keyword>
<proteinExistence type="predicted"/>
<feature type="transmembrane region" description="Helical" evidence="1">
    <location>
        <begin position="181"/>
        <end position="198"/>
    </location>
</feature>
<feature type="transmembrane region" description="Helical" evidence="1">
    <location>
        <begin position="210"/>
        <end position="227"/>
    </location>
</feature>
<dbReference type="GO" id="GO:0016747">
    <property type="term" value="F:acyltransferase activity, transferring groups other than amino-acyl groups"/>
    <property type="evidence" value="ECO:0007669"/>
    <property type="project" value="InterPro"/>
</dbReference>
<feature type="domain" description="SGNH" evidence="3">
    <location>
        <begin position="426"/>
        <end position="638"/>
    </location>
</feature>
<organism evidence="4 5">
    <name type="scientific">Nocardiopsis algeriensis</name>
    <dbReference type="NCBI Taxonomy" id="1478215"/>
    <lineage>
        <taxon>Bacteria</taxon>
        <taxon>Bacillati</taxon>
        <taxon>Actinomycetota</taxon>
        <taxon>Actinomycetes</taxon>
        <taxon>Streptosporangiales</taxon>
        <taxon>Nocardiopsidaceae</taxon>
        <taxon>Nocardiopsis</taxon>
    </lineage>
</organism>
<name>A0A841IX29_9ACTN</name>
<dbReference type="PANTHER" id="PTHR23028:SF53">
    <property type="entry name" value="ACYL_TRANSF_3 DOMAIN-CONTAINING PROTEIN"/>
    <property type="match status" value="1"/>
</dbReference>
<dbReference type="EMBL" id="JACHJO010000008">
    <property type="protein sequence ID" value="MBB6121045.1"/>
    <property type="molecule type" value="Genomic_DNA"/>
</dbReference>
<dbReference type="AlphaFoldDB" id="A0A841IX29"/>
<gene>
    <name evidence="4" type="ORF">FHS13_003006</name>
</gene>
<reference evidence="4 5" key="1">
    <citation type="submission" date="2020-08" db="EMBL/GenBank/DDBJ databases">
        <title>Genomic Encyclopedia of Type Strains, Phase III (KMG-III): the genomes of soil and plant-associated and newly described type strains.</title>
        <authorList>
            <person name="Whitman W."/>
        </authorList>
    </citation>
    <scope>NUCLEOTIDE SEQUENCE [LARGE SCALE GENOMIC DNA]</scope>
    <source>
        <strain evidence="4 5">CECT 8712</strain>
    </source>
</reference>
<dbReference type="InterPro" id="IPR050879">
    <property type="entry name" value="Acyltransferase_3"/>
</dbReference>
<feature type="transmembrane region" description="Helical" evidence="1">
    <location>
        <begin position="6"/>
        <end position="31"/>
    </location>
</feature>
<feature type="transmembrane region" description="Helical" evidence="1">
    <location>
        <begin position="300"/>
        <end position="317"/>
    </location>
</feature>
<feature type="transmembrane region" description="Helical" evidence="1">
    <location>
        <begin position="52"/>
        <end position="72"/>
    </location>
</feature>